<feature type="region of interest" description="Disordered" evidence="11">
    <location>
        <begin position="1141"/>
        <end position="1340"/>
    </location>
</feature>
<evidence type="ECO:0000256" key="2">
    <source>
        <dbReference type="ARBA" id="ARBA00004286"/>
    </source>
</evidence>
<dbReference type="InterPro" id="IPR038190">
    <property type="entry name" value="SRI_sf"/>
</dbReference>
<evidence type="ECO:0000259" key="14">
    <source>
        <dbReference type="PROSITE" id="PS50868"/>
    </source>
</evidence>
<dbReference type="Pfam" id="PF08236">
    <property type="entry name" value="SRI"/>
    <property type="match status" value="1"/>
</dbReference>
<evidence type="ECO:0000256" key="6">
    <source>
        <dbReference type="ARBA" id="ARBA00022679"/>
    </source>
</evidence>
<name>A0ABP1RTL5_9HEXA</name>
<keyword evidence="7" id="KW-0949">S-adenosyl-L-methionine</keyword>
<dbReference type="InterPro" id="IPR006560">
    <property type="entry name" value="AWS_dom"/>
</dbReference>
<feature type="compositionally biased region" description="Low complexity" evidence="11">
    <location>
        <begin position="933"/>
        <end position="944"/>
    </location>
</feature>
<feature type="domain" description="SET" evidence="13">
    <location>
        <begin position="512"/>
        <end position="629"/>
    </location>
</feature>
<keyword evidence="8" id="KW-0805">Transcription regulation</keyword>
<dbReference type="EC" id="2.1.1.359" evidence="3"/>
<dbReference type="PROSITE" id="PS50020">
    <property type="entry name" value="WW_DOMAIN_2"/>
    <property type="match status" value="1"/>
</dbReference>
<feature type="region of interest" description="Disordered" evidence="11">
    <location>
        <begin position="663"/>
        <end position="692"/>
    </location>
</feature>
<evidence type="ECO:0000256" key="10">
    <source>
        <dbReference type="ARBA" id="ARBA00023242"/>
    </source>
</evidence>
<reference evidence="16 17" key="1">
    <citation type="submission" date="2024-08" db="EMBL/GenBank/DDBJ databases">
        <authorList>
            <person name="Cucini C."/>
            <person name="Frati F."/>
        </authorList>
    </citation>
    <scope>NUCLEOTIDE SEQUENCE [LARGE SCALE GENOMIC DNA]</scope>
</reference>
<dbReference type="InterPro" id="IPR001202">
    <property type="entry name" value="WW_dom"/>
</dbReference>
<comment type="subcellular location">
    <subcellularLocation>
        <location evidence="2">Chromosome</location>
    </subcellularLocation>
    <subcellularLocation>
        <location evidence="1">Nucleus</location>
    </subcellularLocation>
</comment>
<evidence type="ECO:0000313" key="17">
    <source>
        <dbReference type="Proteomes" id="UP001642540"/>
    </source>
</evidence>
<evidence type="ECO:0000259" key="13">
    <source>
        <dbReference type="PROSITE" id="PS50280"/>
    </source>
</evidence>
<feature type="compositionally biased region" description="Basic and acidic residues" evidence="11">
    <location>
        <begin position="918"/>
        <end position="930"/>
    </location>
</feature>
<dbReference type="PANTHER" id="PTHR46711:SF1">
    <property type="entry name" value="HISTONE-LYSINE N-METHYLTRANSFERASE SETD2"/>
    <property type="match status" value="1"/>
</dbReference>
<dbReference type="PANTHER" id="PTHR46711">
    <property type="entry name" value="HISTONE-LYSINE N-METHYLTRANSFERASE SETD2"/>
    <property type="match status" value="1"/>
</dbReference>
<dbReference type="PROSITE" id="PS51215">
    <property type="entry name" value="AWS"/>
    <property type="match status" value="1"/>
</dbReference>
<feature type="compositionally biased region" description="Acidic residues" evidence="11">
    <location>
        <begin position="663"/>
        <end position="675"/>
    </location>
</feature>
<feature type="region of interest" description="Disordered" evidence="11">
    <location>
        <begin position="918"/>
        <end position="976"/>
    </location>
</feature>
<feature type="compositionally biased region" description="Pro residues" evidence="11">
    <location>
        <begin position="1096"/>
        <end position="1109"/>
    </location>
</feature>
<feature type="region of interest" description="Disordered" evidence="11">
    <location>
        <begin position="302"/>
        <end position="346"/>
    </location>
</feature>
<feature type="domain" description="AWS" evidence="15">
    <location>
        <begin position="457"/>
        <end position="510"/>
    </location>
</feature>
<keyword evidence="9" id="KW-0804">Transcription</keyword>
<evidence type="ECO:0000256" key="8">
    <source>
        <dbReference type="ARBA" id="ARBA00023015"/>
    </source>
</evidence>
<feature type="region of interest" description="Disordered" evidence="11">
    <location>
        <begin position="1409"/>
        <end position="1433"/>
    </location>
</feature>
<feature type="compositionally biased region" description="Basic residues" evidence="11">
    <location>
        <begin position="1283"/>
        <end position="1312"/>
    </location>
</feature>
<feature type="compositionally biased region" description="Acidic residues" evidence="11">
    <location>
        <begin position="1158"/>
        <end position="1168"/>
    </location>
</feature>
<dbReference type="EMBL" id="CAXLJM020000108">
    <property type="protein sequence ID" value="CAL8135437.1"/>
    <property type="molecule type" value="Genomic_DNA"/>
</dbReference>
<dbReference type="InterPro" id="IPR013257">
    <property type="entry name" value="SRI"/>
</dbReference>
<gene>
    <name evidence="16" type="ORF">ODALV1_LOCUS25986</name>
</gene>
<dbReference type="InterPro" id="IPR046341">
    <property type="entry name" value="SET_dom_sf"/>
</dbReference>
<dbReference type="InterPro" id="IPR042294">
    <property type="entry name" value="SETD2_animal"/>
</dbReference>
<feature type="region of interest" description="Disordered" evidence="11">
    <location>
        <begin position="1088"/>
        <end position="1109"/>
    </location>
</feature>
<dbReference type="PROSITE" id="PS50280">
    <property type="entry name" value="SET"/>
    <property type="match status" value="1"/>
</dbReference>
<dbReference type="Gene3D" id="1.10.1740.100">
    <property type="entry name" value="Set2, Rpb1 interacting domain"/>
    <property type="match status" value="1"/>
</dbReference>
<feature type="compositionally biased region" description="Basic and acidic residues" evidence="11">
    <location>
        <begin position="1258"/>
        <end position="1275"/>
    </location>
</feature>
<evidence type="ECO:0000259" key="15">
    <source>
        <dbReference type="PROSITE" id="PS51215"/>
    </source>
</evidence>
<dbReference type="SUPFAM" id="SSF82199">
    <property type="entry name" value="SET domain"/>
    <property type="match status" value="1"/>
</dbReference>
<evidence type="ECO:0000259" key="12">
    <source>
        <dbReference type="PROSITE" id="PS50020"/>
    </source>
</evidence>
<dbReference type="Gene3D" id="2.170.270.10">
    <property type="entry name" value="SET domain"/>
    <property type="match status" value="1"/>
</dbReference>
<evidence type="ECO:0000256" key="11">
    <source>
        <dbReference type="SAM" id="MobiDB-lite"/>
    </source>
</evidence>
<comment type="caution">
    <text evidence="16">The sequence shown here is derived from an EMBL/GenBank/DDBJ whole genome shotgun (WGS) entry which is preliminary data.</text>
</comment>
<keyword evidence="4" id="KW-0158">Chromosome</keyword>
<sequence length="1527" mass="170670">MQRSASPDITDLGAQSLALERRNLLRQRKVAAATPTVSQSTSSVQDVSTPTEQSNDVPVPEQSPSPTIKRGRGRPKKIADVVQPTPVPVSPSNPVAPPIVKRRGRKAKVTKENAESPTIAESIPEEILMDTSDSPQQLVDTANTCVKGLDFAGANMETEDLPEASASSFFSSILKSEQPFGQQTGAGIPGLDLTDTDGIASVALPTAADNTLSISFPFIANSGVEEECKSLQQLSISSKVETPKPTVEIEMKTEEPSATNEETENSKVRRSSRIKTLEEQRGFRGRRREVVSSLSDCSGISRSNLSLNEEDSNSNSSFNTSGGTTSGYSSPSRESSGLSLTSSSSAPNLHSIGLSASTGASNSTSKPLKVKSRWRHSLDAESLKSFNLSGDSAISGISDSCSVSSAGEGFMPPENCVQRSGHLLFDGTDSELLEKLKRFDGIDESIYRTERKISKESKGMVCDCYLSNEDIMRGDSGCSEDCLNRLLMVECAKGCPTGERCSNKRFQRKEYAPLEVFKTEKKGHGLRTLNSIPEGGFVIEYVGEVLDVVQFERRTNEYAKGNQEHFYFMALKSDAIIDATLRGNCSRFINHSCEPNCETQKWTVNGEVRIGFFAITDLQPGDEITFDYQFQRYGKKAQRCFCMTESCRGWIGEEDDEAEVVEDKEDVSADVEAEVEDSKVKPKAKPEKKKRKNVQLEDMAFREELAKLEASGLKNRNHTLTLSRLMVRAESWDDRERLLKILINGDTPCRRLFLDYHGLRLIWSWMVDLPLPHENDGPQLIRNDIYHMLFLRALQSLPIPNKSMLLDSKVLMLMEKWCAVPSVTTSITLVKRNDVPIDVKKPDTEASTAGEVIVKSENDDEKMDISDIKEEPTSTAEGMQELVEEHAWGFVALSKSVLDSWVDLKEVFRIPKKERVEQMKEHEREADKGQHISGHPSGTSSNSSYDRDHRNKLHRNRGERRVPVLDPTQNQFHRYQSNRVVMPPGCTKEQWRKHFEQSVKQREEQELLRKQQDALVNLHQERCALVGLDPATTPIVDPHGVHYLDPKTVMWKPINIDDPTMPPELIKFVQLSQYPPPASDVVIEPQTAPQVEPEQAFPPWPPGLPPPPPLPPRELPKNWKMTVDDEGRCYYYHIQTRVTRWDPPSTDDISSSESSESSTEEEEVEEEKIVDLSEGSPSISKSSIQTWRTKLIERAARRKKSGLVQERIISPRGEDDKGFSKEMVKENKKKVLEEKQAARLAMKSEENSEAETLPPATESKEDSTTEIKKETKTEVVGEVVVAPRKKSSSQGRSRRKDKHSHSKTTPKSKPKVTSRPDDSVRTSASSSPIETELDLTLSQQNLDEDDEAFLSRVPTAGTSRIITSTPSMDVVIPGLGYDSRDIKAMKDRKMADKADRAARHAAKKKALLQKKAKEKAAADAADKDKRVSSKEASNIKDSFRNSIATVVVAHLNPYRKNEHIKNNDDFKYLARKITHTIMLKELKHTRDVASLEVTDSVKHKTKEYIKKFMARFPNGIYVRSPENPQSK</sequence>
<evidence type="ECO:0000256" key="4">
    <source>
        <dbReference type="ARBA" id="ARBA00022454"/>
    </source>
</evidence>
<dbReference type="SMART" id="SM00570">
    <property type="entry name" value="AWS"/>
    <property type="match status" value="1"/>
</dbReference>
<keyword evidence="5" id="KW-0489">Methyltransferase</keyword>
<evidence type="ECO:0000256" key="1">
    <source>
        <dbReference type="ARBA" id="ARBA00004123"/>
    </source>
</evidence>
<dbReference type="Pfam" id="PF17907">
    <property type="entry name" value="AWS"/>
    <property type="match status" value="1"/>
</dbReference>
<accession>A0ABP1RTL5</accession>
<dbReference type="Gene3D" id="2.20.70.10">
    <property type="match status" value="1"/>
</dbReference>
<dbReference type="InterPro" id="IPR044437">
    <property type="entry name" value="SETD2/Set2_SET"/>
</dbReference>
<evidence type="ECO:0000256" key="3">
    <source>
        <dbReference type="ARBA" id="ARBA00012178"/>
    </source>
</evidence>
<dbReference type="CDD" id="cd19172">
    <property type="entry name" value="SET_SETD2"/>
    <property type="match status" value="1"/>
</dbReference>
<dbReference type="PROSITE" id="PS50868">
    <property type="entry name" value="POST_SET"/>
    <property type="match status" value="1"/>
</dbReference>
<feature type="region of interest" description="Disordered" evidence="11">
    <location>
        <begin position="29"/>
        <end position="117"/>
    </location>
</feature>
<dbReference type="PROSITE" id="PS01159">
    <property type="entry name" value="WW_DOMAIN_1"/>
    <property type="match status" value="1"/>
</dbReference>
<dbReference type="Proteomes" id="UP001642540">
    <property type="component" value="Unassembled WGS sequence"/>
</dbReference>
<feature type="compositionally biased region" description="Basic residues" evidence="11">
    <location>
        <begin position="681"/>
        <end position="692"/>
    </location>
</feature>
<feature type="compositionally biased region" description="Polar residues" evidence="11">
    <location>
        <begin position="52"/>
        <end position="66"/>
    </location>
</feature>
<dbReference type="Pfam" id="PF00397">
    <property type="entry name" value="WW"/>
    <property type="match status" value="1"/>
</dbReference>
<dbReference type="CDD" id="cd00201">
    <property type="entry name" value="WW"/>
    <property type="match status" value="1"/>
</dbReference>
<feature type="domain" description="WW" evidence="12">
    <location>
        <begin position="1113"/>
        <end position="1146"/>
    </location>
</feature>
<protein>
    <recommendedName>
        <fullName evidence="3">[histone H3]-lysine(36) N-trimethyltransferase</fullName>
        <ecNumber evidence="3">2.1.1.359</ecNumber>
    </recommendedName>
</protein>
<feature type="compositionally biased region" description="Low complexity" evidence="11">
    <location>
        <begin position="302"/>
        <end position="345"/>
    </location>
</feature>
<feature type="domain" description="Post-SET" evidence="14">
    <location>
        <begin position="636"/>
        <end position="652"/>
    </location>
</feature>
<feature type="compositionally biased region" description="Low complexity" evidence="11">
    <location>
        <begin position="1173"/>
        <end position="1183"/>
    </location>
</feature>
<proteinExistence type="predicted"/>
<dbReference type="SUPFAM" id="SSF51045">
    <property type="entry name" value="WW domain"/>
    <property type="match status" value="1"/>
</dbReference>
<keyword evidence="6" id="KW-0808">Transferase</keyword>
<evidence type="ECO:0000256" key="5">
    <source>
        <dbReference type="ARBA" id="ARBA00022603"/>
    </source>
</evidence>
<feature type="compositionally biased region" description="Polar residues" evidence="11">
    <location>
        <begin position="967"/>
        <end position="976"/>
    </location>
</feature>
<dbReference type="InterPro" id="IPR036020">
    <property type="entry name" value="WW_dom_sf"/>
</dbReference>
<organism evidence="16 17">
    <name type="scientific">Orchesella dallaii</name>
    <dbReference type="NCBI Taxonomy" id="48710"/>
    <lineage>
        <taxon>Eukaryota</taxon>
        <taxon>Metazoa</taxon>
        <taxon>Ecdysozoa</taxon>
        <taxon>Arthropoda</taxon>
        <taxon>Hexapoda</taxon>
        <taxon>Collembola</taxon>
        <taxon>Entomobryomorpha</taxon>
        <taxon>Entomobryoidea</taxon>
        <taxon>Orchesellidae</taxon>
        <taxon>Orchesellinae</taxon>
        <taxon>Orchesella</taxon>
    </lineage>
</organism>
<evidence type="ECO:0000256" key="9">
    <source>
        <dbReference type="ARBA" id="ARBA00023163"/>
    </source>
</evidence>
<dbReference type="InterPro" id="IPR003616">
    <property type="entry name" value="Post-SET_dom"/>
</dbReference>
<feature type="compositionally biased region" description="Low complexity" evidence="11">
    <location>
        <begin position="30"/>
        <end position="51"/>
    </location>
</feature>
<dbReference type="SMART" id="SM00317">
    <property type="entry name" value="SET"/>
    <property type="match status" value="1"/>
</dbReference>
<evidence type="ECO:0000313" key="16">
    <source>
        <dbReference type="EMBL" id="CAL8135437.1"/>
    </source>
</evidence>
<keyword evidence="10" id="KW-0539">Nucleus</keyword>
<feature type="compositionally biased region" description="Basic and acidic residues" evidence="11">
    <location>
        <begin position="1212"/>
        <end position="1246"/>
    </location>
</feature>
<dbReference type="SMART" id="SM00456">
    <property type="entry name" value="WW"/>
    <property type="match status" value="1"/>
</dbReference>
<feature type="compositionally biased region" description="Pro residues" evidence="11">
    <location>
        <begin position="85"/>
        <end position="97"/>
    </location>
</feature>
<keyword evidence="17" id="KW-1185">Reference proteome</keyword>
<feature type="region of interest" description="Disordered" evidence="11">
    <location>
        <begin position="251"/>
        <end position="289"/>
    </location>
</feature>
<evidence type="ECO:0000256" key="7">
    <source>
        <dbReference type="ARBA" id="ARBA00022691"/>
    </source>
</evidence>
<dbReference type="InterPro" id="IPR001214">
    <property type="entry name" value="SET_dom"/>
</dbReference>
<dbReference type="Pfam" id="PF00856">
    <property type="entry name" value="SET"/>
    <property type="match status" value="1"/>
</dbReference>
<feature type="compositionally biased region" description="Basic and acidic residues" evidence="11">
    <location>
        <begin position="1414"/>
        <end position="1433"/>
    </location>
</feature>